<dbReference type="EMBL" id="HAEJ01016050">
    <property type="protein sequence ID" value="SBS56507.1"/>
    <property type="molecule type" value="Transcribed_RNA"/>
</dbReference>
<reference evidence="1" key="2">
    <citation type="submission" date="2016-06" db="EMBL/GenBank/DDBJ databases">
        <title>The genome of a short-lived fish provides insights into sex chromosome evolution and the genetic control of aging.</title>
        <authorList>
            <person name="Reichwald K."/>
            <person name="Felder M."/>
            <person name="Petzold A."/>
            <person name="Koch P."/>
            <person name="Groth M."/>
            <person name="Platzer M."/>
        </authorList>
    </citation>
    <scope>NUCLEOTIDE SEQUENCE</scope>
    <source>
        <tissue evidence="1">Brain</tissue>
    </source>
</reference>
<feature type="non-terminal residue" evidence="1">
    <location>
        <position position="1"/>
    </location>
</feature>
<accession>A0A1A8VA72</accession>
<name>A0A1A8VA72_NOTFU</name>
<evidence type="ECO:0000313" key="1">
    <source>
        <dbReference type="EMBL" id="SBS56507.1"/>
    </source>
</evidence>
<proteinExistence type="predicted"/>
<dbReference type="AlphaFoldDB" id="A0A1A8VA72"/>
<sequence length="32" mass="3719">LKRKQILMRAAQQEQSQQVTTGAIRIFSFNVK</sequence>
<protein>
    <submittedName>
        <fullName evidence="1">Reticulon 1</fullName>
    </submittedName>
</protein>
<reference evidence="1" key="1">
    <citation type="submission" date="2016-05" db="EMBL/GenBank/DDBJ databases">
        <authorList>
            <person name="Lavstsen T."/>
            <person name="Jespersen J.S."/>
        </authorList>
    </citation>
    <scope>NUCLEOTIDE SEQUENCE</scope>
    <source>
        <tissue evidence="1">Brain</tissue>
    </source>
</reference>
<organism evidence="1">
    <name type="scientific">Nothobranchius furzeri</name>
    <name type="common">Turquoise killifish</name>
    <dbReference type="NCBI Taxonomy" id="105023"/>
    <lineage>
        <taxon>Eukaryota</taxon>
        <taxon>Metazoa</taxon>
        <taxon>Chordata</taxon>
        <taxon>Craniata</taxon>
        <taxon>Vertebrata</taxon>
        <taxon>Euteleostomi</taxon>
        <taxon>Actinopterygii</taxon>
        <taxon>Neopterygii</taxon>
        <taxon>Teleostei</taxon>
        <taxon>Neoteleostei</taxon>
        <taxon>Acanthomorphata</taxon>
        <taxon>Ovalentaria</taxon>
        <taxon>Atherinomorphae</taxon>
        <taxon>Cyprinodontiformes</taxon>
        <taxon>Nothobranchiidae</taxon>
        <taxon>Nothobranchius</taxon>
    </lineage>
</organism>
<gene>
    <name evidence="1" type="primary">RTN1</name>
</gene>